<protein>
    <submittedName>
        <fullName evidence="4">DUF1768 domain-containing protein</fullName>
    </submittedName>
</protein>
<dbReference type="KEGG" id="dwu:DVJ83_18615"/>
<dbReference type="Pfam" id="PF08719">
    <property type="entry name" value="NADAR"/>
    <property type="match status" value="1"/>
</dbReference>
<sequence>MIIDRFRGEAFFLSNFYPHPVRLGGALYPSAEAAFQAAKTLDPVQRERIRACPTPAAARAAGRRVTLRPGWDALRLDVMRGIIRQKFRDPRLARALLATGDAHLEEGNAHGDRFWGTVGGQGENWLGRMLMETRAELQAHVPERA</sequence>
<reference evidence="4 5" key="1">
    <citation type="submission" date="2018-07" db="EMBL/GenBank/DDBJ databases">
        <title>Complete Genome and Methylome Analysis of Deinococcus wulumuqiensis NEB 479.</title>
        <authorList>
            <person name="Fomenkov A."/>
            <person name="Luyten Y."/>
            <person name="Vincze T."/>
            <person name="Anton B.P."/>
            <person name="Clark T."/>
            <person name="Roberts R.J."/>
            <person name="Morgan R.D."/>
        </authorList>
    </citation>
    <scope>NUCLEOTIDE SEQUENCE [LARGE SCALE GENOMIC DNA]</scope>
    <source>
        <strain evidence="4 5">NEB 479</strain>
        <plasmid evidence="5">Plasmid pdrdi</plasmid>
    </source>
</reference>
<keyword evidence="4" id="KW-0614">Plasmid</keyword>
<evidence type="ECO:0000256" key="1">
    <source>
        <dbReference type="ARBA" id="ARBA00000022"/>
    </source>
</evidence>
<comment type="catalytic activity">
    <reaction evidence="1">
        <text>5-amino-6-(5-phospho-D-ribosylamino)uracil + H2O = 5,6-diaminouracil + D-ribose 5-phosphate</text>
        <dbReference type="Rhea" id="RHEA:55020"/>
        <dbReference type="ChEBI" id="CHEBI:15377"/>
        <dbReference type="ChEBI" id="CHEBI:46252"/>
        <dbReference type="ChEBI" id="CHEBI:58453"/>
        <dbReference type="ChEBI" id="CHEBI:78346"/>
    </reaction>
</comment>
<dbReference type="SUPFAM" id="SSF143990">
    <property type="entry name" value="YbiA-like"/>
    <property type="match status" value="1"/>
</dbReference>
<dbReference type="Gene3D" id="1.10.357.40">
    <property type="entry name" value="YbiA-like"/>
    <property type="match status" value="1"/>
</dbReference>
<dbReference type="InterPro" id="IPR037238">
    <property type="entry name" value="YbiA-like_sf"/>
</dbReference>
<dbReference type="EMBL" id="CP031163">
    <property type="protein sequence ID" value="AXH01097.1"/>
    <property type="molecule type" value="Genomic_DNA"/>
</dbReference>
<organism evidence="4 5">
    <name type="scientific">Deinococcus wulumuqiensis</name>
    <dbReference type="NCBI Taxonomy" id="980427"/>
    <lineage>
        <taxon>Bacteria</taxon>
        <taxon>Thermotogati</taxon>
        <taxon>Deinococcota</taxon>
        <taxon>Deinococci</taxon>
        <taxon>Deinococcales</taxon>
        <taxon>Deinococcaceae</taxon>
        <taxon>Deinococcus</taxon>
    </lineage>
</organism>
<evidence type="ECO:0000313" key="4">
    <source>
        <dbReference type="EMBL" id="AXH01097.1"/>
    </source>
</evidence>
<dbReference type="RefSeq" id="WP_114673732.1">
    <property type="nucleotide sequence ID" value="NZ_CP031163.1"/>
</dbReference>
<comment type="catalytic activity">
    <reaction evidence="2">
        <text>2,5-diamino-6-hydroxy-4-(5-phosphoribosylamino)-pyrimidine + H2O = 2,5,6-triamino-4-hydroxypyrimidine + D-ribose 5-phosphate</text>
        <dbReference type="Rhea" id="RHEA:23436"/>
        <dbReference type="ChEBI" id="CHEBI:15377"/>
        <dbReference type="ChEBI" id="CHEBI:58614"/>
        <dbReference type="ChEBI" id="CHEBI:78346"/>
        <dbReference type="ChEBI" id="CHEBI:137796"/>
    </reaction>
</comment>
<geneLocation type="plasmid" evidence="5">
    <name>pdrdi</name>
</geneLocation>
<gene>
    <name evidence="4" type="ORF">DVJ83_18615</name>
</gene>
<name>A0A345IN24_9DEIO</name>
<proteinExistence type="predicted"/>
<dbReference type="CDD" id="cd15457">
    <property type="entry name" value="NADAR"/>
    <property type="match status" value="1"/>
</dbReference>
<feature type="domain" description="NADAR" evidence="3">
    <location>
        <begin position="10"/>
        <end position="138"/>
    </location>
</feature>
<accession>A0A345IN24</accession>
<evidence type="ECO:0000259" key="3">
    <source>
        <dbReference type="Pfam" id="PF08719"/>
    </source>
</evidence>
<dbReference type="Proteomes" id="UP000253744">
    <property type="component" value="Plasmid pDrdI"/>
</dbReference>
<evidence type="ECO:0000256" key="2">
    <source>
        <dbReference type="ARBA" id="ARBA00000751"/>
    </source>
</evidence>
<dbReference type="InterPro" id="IPR012816">
    <property type="entry name" value="NADAR"/>
</dbReference>
<dbReference type="AlphaFoldDB" id="A0A345IN24"/>
<evidence type="ECO:0000313" key="5">
    <source>
        <dbReference type="Proteomes" id="UP000253744"/>
    </source>
</evidence>